<protein>
    <submittedName>
        <fullName evidence="3">Adenylate cyclase</fullName>
    </submittedName>
</protein>
<name>A0A0F6YLW6_9BACT</name>
<evidence type="ECO:0000259" key="2">
    <source>
        <dbReference type="SMART" id="SM00065"/>
    </source>
</evidence>
<reference evidence="3 4" key="1">
    <citation type="submission" date="2015-03" db="EMBL/GenBank/DDBJ databases">
        <title>Genome assembly of Sandaracinus amylolyticus DSM 53668.</title>
        <authorList>
            <person name="Sharma G."/>
            <person name="Subramanian S."/>
        </authorList>
    </citation>
    <scope>NUCLEOTIDE SEQUENCE [LARGE SCALE GENOMIC DNA]</scope>
    <source>
        <strain evidence="3 4">DSM 53668</strain>
    </source>
</reference>
<feature type="region of interest" description="Disordered" evidence="1">
    <location>
        <begin position="331"/>
        <end position="357"/>
    </location>
</feature>
<dbReference type="Gene3D" id="2.30.110.10">
    <property type="entry name" value="Electron Transport, Fmn-binding Protein, Chain A"/>
    <property type="match status" value="1"/>
</dbReference>
<gene>
    <name evidence="3" type="ORF">DB32_007146</name>
</gene>
<dbReference type="AlphaFoldDB" id="A0A0F6YLW6"/>
<dbReference type="InterPro" id="IPR012349">
    <property type="entry name" value="Split_barrel_FMN-bd"/>
</dbReference>
<evidence type="ECO:0000313" key="3">
    <source>
        <dbReference type="EMBL" id="AKF09997.1"/>
    </source>
</evidence>
<dbReference type="Pfam" id="PF01243">
    <property type="entry name" value="PNPOx_N"/>
    <property type="match status" value="1"/>
</dbReference>
<organism evidence="3 4">
    <name type="scientific">Sandaracinus amylolyticus</name>
    <dbReference type="NCBI Taxonomy" id="927083"/>
    <lineage>
        <taxon>Bacteria</taxon>
        <taxon>Pseudomonadati</taxon>
        <taxon>Myxococcota</taxon>
        <taxon>Polyangia</taxon>
        <taxon>Polyangiales</taxon>
        <taxon>Sandaracinaceae</taxon>
        <taxon>Sandaracinus</taxon>
    </lineage>
</organism>
<proteinExistence type="predicted"/>
<dbReference type="SUPFAM" id="SSF50475">
    <property type="entry name" value="FMN-binding split barrel"/>
    <property type="match status" value="1"/>
</dbReference>
<dbReference type="Proteomes" id="UP000034883">
    <property type="component" value="Chromosome"/>
</dbReference>
<accession>A0A0F6YLW6</accession>
<dbReference type="InterPro" id="IPR003018">
    <property type="entry name" value="GAF"/>
</dbReference>
<dbReference type="EMBL" id="CP011125">
    <property type="protein sequence ID" value="AKF09997.1"/>
    <property type="molecule type" value="Genomic_DNA"/>
</dbReference>
<dbReference type="InterPro" id="IPR029016">
    <property type="entry name" value="GAF-like_dom_sf"/>
</dbReference>
<keyword evidence="4" id="KW-1185">Reference proteome</keyword>
<feature type="domain" description="GAF" evidence="2">
    <location>
        <begin position="174"/>
        <end position="338"/>
    </location>
</feature>
<dbReference type="OrthoDB" id="1494384at2"/>
<dbReference type="STRING" id="927083.DB32_007146"/>
<dbReference type="InterPro" id="IPR011576">
    <property type="entry name" value="Pyridox_Oxase_N"/>
</dbReference>
<dbReference type="PANTHER" id="PTHR40660">
    <property type="entry name" value="5'-PHOSPHATE OXIDASE PUTATIVE DOMAIN-CONTAINING PROTEIN-RELATED"/>
    <property type="match status" value="1"/>
</dbReference>
<dbReference type="RefSeq" id="WP_053236994.1">
    <property type="nucleotide sequence ID" value="NZ_CP011125.1"/>
</dbReference>
<evidence type="ECO:0000313" key="4">
    <source>
        <dbReference type="Proteomes" id="UP000034883"/>
    </source>
</evidence>
<dbReference type="Pfam" id="PF01590">
    <property type="entry name" value="GAF"/>
    <property type="match status" value="1"/>
</dbReference>
<evidence type="ECO:0000256" key="1">
    <source>
        <dbReference type="SAM" id="MobiDB-lite"/>
    </source>
</evidence>
<feature type="compositionally biased region" description="Acidic residues" evidence="1">
    <location>
        <begin position="334"/>
        <end position="343"/>
    </location>
</feature>
<dbReference type="SUPFAM" id="SSF55781">
    <property type="entry name" value="GAF domain-like"/>
    <property type="match status" value="1"/>
</dbReference>
<dbReference type="KEGG" id="samy:DB32_007146"/>
<feature type="compositionally biased region" description="Basic and acidic residues" evidence="1">
    <location>
        <begin position="344"/>
        <end position="355"/>
    </location>
</feature>
<sequence length="471" mass="51966">MKLAVPLERLSRCFQGIVPGAIATCDADGLPNVSYVSHVQVVDDRHVALSCQFFNKTRRNLDQSPLACVQIVDPLTLQAYQMRLRFLRSERDGALFESMSARLDAIASHTGMKGVFKLLSSDVFEVLEIEVLADFLTGAEPSITGHDEPMAIPGPASELRALQTVSARINRACDLEALLASTLAALEELFGFGHAMVLVPDGSGKRLVTIASHGYGDGGIGAEVAIGDGLVGTVAEERRVLAVAGIDAGLRYGRAIRDATRRAPSQANVRPEIPLPGLPDARSQLGLPLLVEDRLLGVLAIESRDPAAFEPWHEAFLQVLANQIASRMDHLAEHEDDEDDDESPSARRPDPDRIRISLPGGDRTRVFCFYKNDDAVFVDGEYLIRNVPGKILWKLLNAHARERRTEYSNRELRLDPWLGLPAIKDNLESRLILLRKRLEQKCPEVRIVPTRRGRFALELECAVELVERETA</sequence>
<dbReference type="Gene3D" id="3.30.450.40">
    <property type="match status" value="1"/>
</dbReference>
<dbReference type="SMART" id="SM00065">
    <property type="entry name" value="GAF"/>
    <property type="match status" value="1"/>
</dbReference>
<dbReference type="PANTHER" id="PTHR40660:SF1">
    <property type="entry name" value="5'-PHOSPHATE OXIDASE PUTATIVE DOMAIN-CONTAINING PROTEIN-RELATED"/>
    <property type="match status" value="1"/>
</dbReference>